<keyword evidence="7" id="KW-0482">Metalloprotease</keyword>
<keyword evidence="2" id="KW-0645">Protease</keyword>
<organism evidence="11 12">
    <name type="scientific">Sitophilus oryzae</name>
    <name type="common">Rice weevil</name>
    <name type="synonym">Curculio oryzae</name>
    <dbReference type="NCBI Taxonomy" id="7048"/>
    <lineage>
        <taxon>Eukaryota</taxon>
        <taxon>Metazoa</taxon>
        <taxon>Ecdysozoa</taxon>
        <taxon>Arthropoda</taxon>
        <taxon>Hexapoda</taxon>
        <taxon>Insecta</taxon>
        <taxon>Pterygota</taxon>
        <taxon>Neoptera</taxon>
        <taxon>Endopterygota</taxon>
        <taxon>Coleoptera</taxon>
        <taxon>Polyphaga</taxon>
        <taxon>Cucujiformia</taxon>
        <taxon>Curculionidae</taxon>
        <taxon>Dryophthorinae</taxon>
        <taxon>Sitophilus</taxon>
    </lineage>
</organism>
<dbReference type="PANTHER" id="PTHR10201">
    <property type="entry name" value="MATRIX METALLOPROTEINASE"/>
    <property type="match status" value="1"/>
</dbReference>
<comment type="cofactor">
    <cofactor evidence="9">
        <name>Zn(2+)</name>
        <dbReference type="ChEBI" id="CHEBI:29105"/>
    </cofactor>
    <text evidence="9">Binds 2 Zn(2+) ions per subunit.</text>
</comment>
<evidence type="ECO:0000256" key="1">
    <source>
        <dbReference type="ARBA" id="ARBA00010370"/>
    </source>
</evidence>
<dbReference type="InterPro" id="IPR036375">
    <property type="entry name" value="Hemopexin-like_dom_sf"/>
</dbReference>
<keyword evidence="3 9" id="KW-0479">Metal-binding</keyword>
<feature type="binding site" evidence="9">
    <location>
        <position position="35"/>
    </location>
    <ligand>
        <name>Zn(2+)</name>
        <dbReference type="ChEBI" id="CHEBI:29105"/>
        <label>2</label>
        <note>catalytic</note>
    </ligand>
</feature>
<dbReference type="InterPro" id="IPR001818">
    <property type="entry name" value="Pept_M10_metallopeptidase"/>
</dbReference>
<dbReference type="InterPro" id="IPR021190">
    <property type="entry name" value="Pept_M10A"/>
</dbReference>
<evidence type="ECO:0000259" key="10">
    <source>
        <dbReference type="Pfam" id="PF00413"/>
    </source>
</evidence>
<feature type="active site" evidence="8">
    <location>
        <position position="36"/>
    </location>
</feature>
<dbReference type="GeneID" id="115882960"/>
<dbReference type="SUPFAM" id="SSF50923">
    <property type="entry name" value="Hemopexin-like domain"/>
    <property type="match status" value="1"/>
</dbReference>
<comment type="similarity">
    <text evidence="1">Belongs to the peptidase M10A family.</text>
</comment>
<keyword evidence="6 9" id="KW-0862">Zinc</keyword>
<evidence type="ECO:0000256" key="5">
    <source>
        <dbReference type="ARBA" id="ARBA00022801"/>
    </source>
</evidence>
<dbReference type="GO" id="GO:0008270">
    <property type="term" value="F:zinc ion binding"/>
    <property type="evidence" value="ECO:0007669"/>
    <property type="project" value="InterPro"/>
</dbReference>
<evidence type="ECO:0000256" key="6">
    <source>
        <dbReference type="ARBA" id="ARBA00022833"/>
    </source>
</evidence>
<dbReference type="GO" id="GO:0006508">
    <property type="term" value="P:proteolysis"/>
    <property type="evidence" value="ECO:0007669"/>
    <property type="project" value="UniProtKB-KW"/>
</dbReference>
<dbReference type="PRINTS" id="PR00138">
    <property type="entry name" value="MATRIXIN"/>
</dbReference>
<feature type="binding site" evidence="9">
    <location>
        <position position="45"/>
    </location>
    <ligand>
        <name>Zn(2+)</name>
        <dbReference type="ChEBI" id="CHEBI:29105"/>
        <label>2</label>
        <note>catalytic</note>
    </ligand>
</feature>
<dbReference type="InParanoid" id="A0A6J2Y2F2"/>
<keyword evidence="5" id="KW-0378">Hydrolase</keyword>
<feature type="binding site" evidence="9">
    <location>
        <position position="53"/>
    </location>
    <ligand>
        <name>Zn(2+)</name>
        <dbReference type="ChEBI" id="CHEBI:29105"/>
        <label>2</label>
        <note>catalytic</note>
    </ligand>
</feature>
<evidence type="ECO:0000256" key="3">
    <source>
        <dbReference type="ARBA" id="ARBA00022723"/>
    </source>
</evidence>
<feature type="binding site" evidence="9">
    <location>
        <position position="39"/>
    </location>
    <ligand>
        <name>Zn(2+)</name>
        <dbReference type="ChEBI" id="CHEBI:29105"/>
        <label>2</label>
        <note>catalytic</note>
    </ligand>
</feature>
<protein>
    <submittedName>
        <fullName evidence="12">Hatching enzyme-like</fullName>
    </submittedName>
</protein>
<dbReference type="GO" id="GO:0004222">
    <property type="term" value="F:metalloendopeptidase activity"/>
    <property type="evidence" value="ECO:0007669"/>
    <property type="project" value="InterPro"/>
</dbReference>
<dbReference type="InterPro" id="IPR024079">
    <property type="entry name" value="MetalloPept_cat_dom_sf"/>
</dbReference>
<evidence type="ECO:0000256" key="7">
    <source>
        <dbReference type="ARBA" id="ARBA00023049"/>
    </source>
</evidence>
<dbReference type="RefSeq" id="XP_030757089.1">
    <property type="nucleotide sequence ID" value="XM_030901229.1"/>
</dbReference>
<keyword evidence="4" id="KW-0732">Signal</keyword>
<evidence type="ECO:0000256" key="8">
    <source>
        <dbReference type="PIRSR" id="PIRSR621190-1"/>
    </source>
</evidence>
<dbReference type="GO" id="GO:0030198">
    <property type="term" value="P:extracellular matrix organization"/>
    <property type="evidence" value="ECO:0007669"/>
    <property type="project" value="TreeGrafter"/>
</dbReference>
<evidence type="ECO:0000313" key="11">
    <source>
        <dbReference type="Proteomes" id="UP000504635"/>
    </source>
</evidence>
<dbReference type="SUPFAM" id="SSF55486">
    <property type="entry name" value="Metalloproteases ('zincins'), catalytic domain"/>
    <property type="match status" value="1"/>
</dbReference>
<dbReference type="Pfam" id="PF00413">
    <property type="entry name" value="Peptidase_M10"/>
    <property type="match status" value="1"/>
</dbReference>
<sequence length="237" mass="27337">MSTTEEVHIQKSLSWYLDEEPVPEGATSLLRVLTHEIGHVLGIAHSTNYESIMYPSLVFENTTKLSQDDILAIQELYGSKPAVRTTVRTMKTTKTMPTTTTKTTTTVPTPNTQGINLKVPKLCDLNSKMSNTSFLIVNNKLYLFYKKYVWMLNLNTRKIQDTPLVITDWLTFLHKPFEKISGIYQKPDNEVVLFSESMIYIFEYASFRLLKREHYNVLMKNYPAVRGVVNSYRGKTY</sequence>
<dbReference type="AlphaFoldDB" id="A0A6J2Y2F2"/>
<dbReference type="Proteomes" id="UP000504635">
    <property type="component" value="Unplaced"/>
</dbReference>
<reference evidence="12" key="1">
    <citation type="submission" date="2025-08" db="UniProtKB">
        <authorList>
            <consortium name="RefSeq"/>
        </authorList>
    </citation>
    <scope>IDENTIFICATION</scope>
    <source>
        <tissue evidence="12">Gonads</tissue>
    </source>
</reference>
<dbReference type="GO" id="GO:0005615">
    <property type="term" value="C:extracellular space"/>
    <property type="evidence" value="ECO:0007669"/>
    <property type="project" value="TreeGrafter"/>
</dbReference>
<feature type="domain" description="Peptidase M10 metallopeptidase" evidence="10">
    <location>
        <begin position="5"/>
        <end position="78"/>
    </location>
</feature>
<evidence type="ECO:0000256" key="4">
    <source>
        <dbReference type="ARBA" id="ARBA00022729"/>
    </source>
</evidence>
<dbReference type="GO" id="GO:0031012">
    <property type="term" value="C:extracellular matrix"/>
    <property type="evidence" value="ECO:0007669"/>
    <property type="project" value="InterPro"/>
</dbReference>
<dbReference type="GO" id="GO:0030574">
    <property type="term" value="P:collagen catabolic process"/>
    <property type="evidence" value="ECO:0007669"/>
    <property type="project" value="TreeGrafter"/>
</dbReference>
<gene>
    <name evidence="12" type="primary">LOC115882960</name>
</gene>
<proteinExistence type="inferred from homology"/>
<name>A0A6J2Y2F2_SITOR</name>
<dbReference type="Gene3D" id="2.110.10.10">
    <property type="entry name" value="Hemopexin-like domain"/>
    <property type="match status" value="1"/>
</dbReference>
<evidence type="ECO:0000313" key="12">
    <source>
        <dbReference type="RefSeq" id="XP_030757089.1"/>
    </source>
</evidence>
<dbReference type="KEGG" id="soy:115882960"/>
<dbReference type="PANTHER" id="PTHR10201:SF291">
    <property type="entry name" value="MATRIX METALLOPROTEINASE 1, ISOFORM C-RELATED"/>
    <property type="match status" value="1"/>
</dbReference>
<dbReference type="OrthoDB" id="7550572at2759"/>
<dbReference type="Gene3D" id="3.40.390.10">
    <property type="entry name" value="Collagenase (Catalytic Domain)"/>
    <property type="match status" value="1"/>
</dbReference>
<evidence type="ECO:0000256" key="9">
    <source>
        <dbReference type="PIRSR" id="PIRSR621190-2"/>
    </source>
</evidence>
<evidence type="ECO:0000256" key="2">
    <source>
        <dbReference type="ARBA" id="ARBA00022670"/>
    </source>
</evidence>
<keyword evidence="11" id="KW-1185">Reference proteome</keyword>
<accession>A0A6J2Y2F2</accession>